<proteinExistence type="predicted"/>
<dbReference type="AlphaFoldDB" id="A0A3T1CY58"/>
<dbReference type="EMBL" id="AP019400">
    <property type="protein sequence ID" value="BBI30797.1"/>
    <property type="molecule type" value="Genomic_DNA"/>
</dbReference>
<gene>
    <name evidence="2" type="ORF">KCTCHS21_01960</name>
</gene>
<dbReference type="KEGG" id="cohn:KCTCHS21_01960"/>
<evidence type="ECO:0000313" key="2">
    <source>
        <dbReference type="EMBL" id="BBI30797.1"/>
    </source>
</evidence>
<reference evidence="2 3" key="1">
    <citation type="submission" date="2019-01" db="EMBL/GenBank/DDBJ databases">
        <title>Complete genome sequence of Cohnella hallensis HS21 isolated from Korean fir (Abies koreana) rhizospheric soil.</title>
        <authorList>
            <person name="Jiang L."/>
            <person name="Kang S.W."/>
            <person name="Kim S."/>
            <person name="Jung J."/>
            <person name="Kim C.Y."/>
            <person name="Kim D.H."/>
            <person name="Kim S.W."/>
            <person name="Lee J."/>
        </authorList>
    </citation>
    <scope>NUCLEOTIDE SEQUENCE [LARGE SCALE GENOMIC DNA]</scope>
    <source>
        <strain evidence="2 3">HS21</strain>
    </source>
</reference>
<evidence type="ECO:0000313" key="3">
    <source>
        <dbReference type="Proteomes" id="UP000289856"/>
    </source>
</evidence>
<accession>A0A3T1CY58</accession>
<name>A0A3T1CY58_9BACL</name>
<protein>
    <submittedName>
        <fullName evidence="2">Uncharacterized protein</fullName>
    </submittedName>
</protein>
<keyword evidence="3" id="KW-1185">Reference proteome</keyword>
<feature type="transmembrane region" description="Helical" evidence="1">
    <location>
        <begin position="142"/>
        <end position="163"/>
    </location>
</feature>
<organism evidence="2 3">
    <name type="scientific">Cohnella abietis</name>
    <dbReference type="NCBI Taxonomy" id="2507935"/>
    <lineage>
        <taxon>Bacteria</taxon>
        <taxon>Bacillati</taxon>
        <taxon>Bacillota</taxon>
        <taxon>Bacilli</taxon>
        <taxon>Bacillales</taxon>
        <taxon>Paenibacillaceae</taxon>
        <taxon>Cohnella</taxon>
    </lineage>
</organism>
<dbReference type="Proteomes" id="UP000289856">
    <property type="component" value="Chromosome"/>
</dbReference>
<feature type="transmembrane region" description="Helical" evidence="1">
    <location>
        <begin position="103"/>
        <end position="121"/>
    </location>
</feature>
<keyword evidence="1" id="KW-0472">Membrane</keyword>
<keyword evidence="1" id="KW-0812">Transmembrane</keyword>
<sequence>MTEHSMKQPSEQSTDSTSVAQYSSHVQQQPSIAQINCEPTIAENWQTKYTDRNAIKQICKEAIYLVCLLICIPILMLLVWNGWIAQFFGLNEPFIIGFRNNALAWLGGMLGGTLFSIKWLYHSVASYTWYQDRFLWRVLTPPLSGALSFAIILLISSGFINIFDKTALSNPSTIVGLGFLSGYFSDSAIAKMTDVANTLFGTLDKKK</sequence>
<evidence type="ECO:0000256" key="1">
    <source>
        <dbReference type="SAM" id="Phobius"/>
    </source>
</evidence>
<keyword evidence="1" id="KW-1133">Transmembrane helix</keyword>
<dbReference type="OrthoDB" id="8448905at2"/>
<feature type="transmembrane region" description="Helical" evidence="1">
    <location>
        <begin position="62"/>
        <end position="83"/>
    </location>
</feature>